<dbReference type="PANTHER" id="PTHR43640:SF1">
    <property type="entry name" value="THIOREDOXIN-DEPENDENT PEROXIREDOXIN"/>
    <property type="match status" value="1"/>
</dbReference>
<evidence type="ECO:0000313" key="11">
    <source>
        <dbReference type="Proteomes" id="UP000464378"/>
    </source>
</evidence>
<evidence type="ECO:0000256" key="4">
    <source>
        <dbReference type="ARBA" id="ARBA00023157"/>
    </source>
</evidence>
<evidence type="ECO:0000256" key="5">
    <source>
        <dbReference type="PROSITE-ProRule" id="PRU00433"/>
    </source>
</evidence>
<evidence type="ECO:0000256" key="1">
    <source>
        <dbReference type="ARBA" id="ARBA00022617"/>
    </source>
</evidence>
<dbReference type="EMBL" id="LR593887">
    <property type="protein sequence ID" value="VTR98036.1"/>
    <property type="molecule type" value="Genomic_DNA"/>
</dbReference>
<dbReference type="SUPFAM" id="SSF52833">
    <property type="entry name" value="Thioredoxin-like"/>
    <property type="match status" value="1"/>
</dbReference>
<dbReference type="InParanoid" id="A0A6C2YJL8"/>
<dbReference type="InterPro" id="IPR011992">
    <property type="entry name" value="EF-hand-dom_pair"/>
</dbReference>
<evidence type="ECO:0000259" key="8">
    <source>
        <dbReference type="PROSITE" id="PS51007"/>
    </source>
</evidence>
<dbReference type="GO" id="GO:0005509">
    <property type="term" value="F:calcium ion binding"/>
    <property type="evidence" value="ECO:0007669"/>
    <property type="project" value="InterPro"/>
</dbReference>
<dbReference type="GO" id="GO:0016209">
    <property type="term" value="F:antioxidant activity"/>
    <property type="evidence" value="ECO:0007669"/>
    <property type="project" value="InterPro"/>
</dbReference>
<keyword evidence="2 5" id="KW-0479">Metal-binding</keyword>
<dbReference type="InterPro" id="IPR000866">
    <property type="entry name" value="AhpC/TSA"/>
</dbReference>
<dbReference type="CDD" id="cd00051">
    <property type="entry name" value="EFh"/>
    <property type="match status" value="2"/>
</dbReference>
<dbReference type="InterPro" id="IPR036909">
    <property type="entry name" value="Cyt_c-like_dom_sf"/>
</dbReference>
<evidence type="ECO:0000256" key="6">
    <source>
        <dbReference type="SAM" id="MobiDB-lite"/>
    </source>
</evidence>
<dbReference type="Proteomes" id="UP000464378">
    <property type="component" value="Chromosome"/>
</dbReference>
<dbReference type="PROSITE" id="PS00018">
    <property type="entry name" value="EF_HAND_1"/>
    <property type="match status" value="4"/>
</dbReference>
<dbReference type="Gene3D" id="3.40.30.10">
    <property type="entry name" value="Glutaredoxin"/>
    <property type="match status" value="1"/>
</dbReference>
<feature type="region of interest" description="Disordered" evidence="6">
    <location>
        <begin position="84"/>
        <end position="103"/>
    </location>
</feature>
<dbReference type="Gene3D" id="2.60.120.310">
    <property type="entry name" value="Copper type II, ascorbate-dependent monooxygenase, N-terminal domain"/>
    <property type="match status" value="1"/>
</dbReference>
<dbReference type="GO" id="GO:0005507">
    <property type="term" value="F:copper ion binding"/>
    <property type="evidence" value="ECO:0007669"/>
    <property type="project" value="InterPro"/>
</dbReference>
<dbReference type="InterPro" id="IPR036939">
    <property type="entry name" value="Cu2_ascorb_mOase_N_sf"/>
</dbReference>
<dbReference type="Gene3D" id="2.60.120.230">
    <property type="match status" value="1"/>
</dbReference>
<keyword evidence="1 5" id="KW-0349">Heme</keyword>
<keyword evidence="11" id="KW-1185">Reference proteome</keyword>
<dbReference type="SMART" id="SM00054">
    <property type="entry name" value="EFh"/>
    <property type="match status" value="4"/>
</dbReference>
<feature type="domain" description="EF-hand" evidence="7">
    <location>
        <begin position="681"/>
        <end position="716"/>
    </location>
</feature>
<dbReference type="Pfam" id="PF00578">
    <property type="entry name" value="AhpC-TSA"/>
    <property type="match status" value="1"/>
</dbReference>
<protein>
    <submittedName>
        <fullName evidence="10">Uncharacterized protein</fullName>
    </submittedName>
</protein>
<name>A0A6C2YJL8_9BACT</name>
<dbReference type="SUPFAM" id="SSF47473">
    <property type="entry name" value="EF-hand"/>
    <property type="match status" value="1"/>
</dbReference>
<dbReference type="GO" id="GO:0020037">
    <property type="term" value="F:heme binding"/>
    <property type="evidence" value="ECO:0007669"/>
    <property type="project" value="InterPro"/>
</dbReference>
<feature type="compositionally biased region" description="Low complexity" evidence="6">
    <location>
        <begin position="90"/>
        <end position="103"/>
    </location>
</feature>
<dbReference type="InterPro" id="IPR009056">
    <property type="entry name" value="Cyt_c-like_dom"/>
</dbReference>
<dbReference type="InterPro" id="IPR036249">
    <property type="entry name" value="Thioredoxin-like_sf"/>
</dbReference>
<dbReference type="SUPFAM" id="SSF49742">
    <property type="entry name" value="PHM/PNGase F"/>
    <property type="match status" value="2"/>
</dbReference>
<dbReference type="InterPro" id="IPR002048">
    <property type="entry name" value="EF_hand_dom"/>
</dbReference>
<feature type="domain" description="Thioredoxin" evidence="9">
    <location>
        <begin position="117"/>
        <end position="269"/>
    </location>
</feature>
<keyword evidence="4" id="KW-1015">Disulfide bond</keyword>
<evidence type="ECO:0000259" key="7">
    <source>
        <dbReference type="PROSITE" id="PS50222"/>
    </source>
</evidence>
<evidence type="ECO:0000259" key="9">
    <source>
        <dbReference type="PROSITE" id="PS51352"/>
    </source>
</evidence>
<reference evidence="10" key="1">
    <citation type="submission" date="2019-04" db="EMBL/GenBank/DDBJ databases">
        <authorList>
            <consortium name="Science for Life Laboratories"/>
        </authorList>
    </citation>
    <scope>NUCLEOTIDE SEQUENCE</scope>
    <source>
        <strain evidence="10">MBLW1</strain>
    </source>
</reference>
<feature type="domain" description="EF-hand" evidence="7">
    <location>
        <begin position="718"/>
        <end position="748"/>
    </location>
</feature>
<feature type="domain" description="Cytochrome c" evidence="8">
    <location>
        <begin position="277"/>
        <end position="385"/>
    </location>
</feature>
<organism evidence="10">
    <name type="scientific">Tuwongella immobilis</name>
    <dbReference type="NCBI Taxonomy" id="692036"/>
    <lineage>
        <taxon>Bacteria</taxon>
        <taxon>Pseudomonadati</taxon>
        <taxon>Planctomycetota</taxon>
        <taxon>Planctomycetia</taxon>
        <taxon>Gemmatales</taxon>
        <taxon>Gemmataceae</taxon>
        <taxon>Tuwongella</taxon>
    </lineage>
</organism>
<dbReference type="InterPro" id="IPR008977">
    <property type="entry name" value="PHM/PNGase_F_dom_sf"/>
</dbReference>
<dbReference type="Gene3D" id="1.10.238.10">
    <property type="entry name" value="EF-hand"/>
    <property type="match status" value="2"/>
</dbReference>
<dbReference type="KEGG" id="tim:GMBLW1_26550"/>
<dbReference type="Pfam" id="PF13202">
    <property type="entry name" value="EF-hand_5"/>
    <property type="match status" value="1"/>
</dbReference>
<feature type="domain" description="EF-hand" evidence="7">
    <location>
        <begin position="26"/>
        <end position="61"/>
    </location>
</feature>
<dbReference type="InterPro" id="IPR018247">
    <property type="entry name" value="EF_Hand_1_Ca_BS"/>
</dbReference>
<dbReference type="GO" id="GO:0016715">
    <property type="term" value="F:oxidoreductase activity, acting on paired donors, with incorporation or reduction of molecular oxygen, reduced ascorbate as one donor, and incorporation of one atom of oxygen"/>
    <property type="evidence" value="ECO:0007669"/>
    <property type="project" value="InterPro"/>
</dbReference>
<evidence type="ECO:0000256" key="2">
    <source>
        <dbReference type="ARBA" id="ARBA00022723"/>
    </source>
</evidence>
<dbReference type="GO" id="GO:0009055">
    <property type="term" value="F:electron transfer activity"/>
    <property type="evidence" value="ECO:0007669"/>
    <property type="project" value="InterPro"/>
</dbReference>
<dbReference type="PROSITE" id="PS51352">
    <property type="entry name" value="THIOREDOXIN_2"/>
    <property type="match status" value="1"/>
</dbReference>
<dbReference type="PROSITE" id="PS50222">
    <property type="entry name" value="EF_HAND_2"/>
    <property type="match status" value="4"/>
</dbReference>
<keyword evidence="3 5" id="KW-0408">Iron</keyword>
<dbReference type="PROSITE" id="PS51007">
    <property type="entry name" value="CYTC"/>
    <property type="match status" value="1"/>
</dbReference>
<proteinExistence type="predicted"/>
<dbReference type="InterPro" id="IPR014784">
    <property type="entry name" value="Cu2_ascorb_mOase-like_C"/>
</dbReference>
<accession>A0A6C2YJL8</accession>
<dbReference type="InterPro" id="IPR013766">
    <property type="entry name" value="Thioredoxin_domain"/>
</dbReference>
<dbReference type="RefSeq" id="WP_162656523.1">
    <property type="nucleotide sequence ID" value="NZ_LR593887.1"/>
</dbReference>
<dbReference type="InterPro" id="IPR047262">
    <property type="entry name" value="PRX-like1"/>
</dbReference>
<feature type="domain" description="EF-hand" evidence="7">
    <location>
        <begin position="65"/>
        <end position="87"/>
    </location>
</feature>
<evidence type="ECO:0000256" key="3">
    <source>
        <dbReference type="ARBA" id="ARBA00023004"/>
    </source>
</evidence>
<dbReference type="AlphaFoldDB" id="A0A6C2YJL8"/>
<dbReference type="Pfam" id="PF13499">
    <property type="entry name" value="EF-hand_7"/>
    <property type="match status" value="1"/>
</dbReference>
<sequence length="748" mass="82934">MNRNRWIALLIVSIPVLFLLGHPWVARGDEVADRFRELDANQDGFLDNDELKKNVFIRSLLRGSDFNQDGKISLDEVRTHLRTRQRNAAKAKSDAAPESAAPSPIWEAARAVPPAAAGIGRMLPDVALADIAGKSVRLHDSLGQAGLVIAFTNTSCPICKKYGPTWQTLEPKLRDAGYAVVYVNPTMNETPEAMAAFRKQHALQGAYLHDAKSELAKQLAASTTAEVFLFDAKRTLVYRGAVDDQYGLGYARNEAKQNYLLEAIADLKKNRPLELAATTAPGCDLDTAGPLPRATNVTYHNRISRIMQTHCIECHHTGGVGPFRLDRYEDVVSHAGMIRKVLKNGTMPPWFATALPDDEPHRWANDRSVPDADREDLLNWLASNRPQGNPADAPAPKSFDTGWMIGKPDAVYQFAKPVAVQANGFMPYQNVVVDTNLTEDRWVKAVEVRPSAREVVHHVLVFVITPGKRLDADERSGYFAIYVPGQSRLSYPDGQAKKIPKGARLLFQMHYTPNGTATEDRTEIGLIFADKTPEYEVMVAGVSNTGIRIPPNAGNHPEIASRDFPMNATITGFLPHMHLRGKAFRYEIIPPGKSPQTVLDIPRYDFNWQLYYRLASPMAVSIGTTVKATGWFDNSAKNPANPDPGKTVFWGPQTVDEMMLGYVEFLVPVDTTDAAKLKPSDADADAGVLFKRVDANQDGSINREEFDSFVRQLPKFKDNPEAMAKLFQRLDTNQDQKISPAELAKVRQ</sequence>
<gene>
    <name evidence="10" type="ORF">GMBLW1_26550</name>
</gene>
<dbReference type="PANTHER" id="PTHR43640">
    <property type="entry name" value="OS07G0260300 PROTEIN"/>
    <property type="match status" value="1"/>
</dbReference>
<evidence type="ECO:0000313" key="10">
    <source>
        <dbReference type="EMBL" id="VIP01305.1"/>
    </source>
</evidence>
<dbReference type="EMBL" id="LR586016">
    <property type="protein sequence ID" value="VIP01305.1"/>
    <property type="molecule type" value="Genomic_DNA"/>
</dbReference>
<dbReference type="SUPFAM" id="SSF46626">
    <property type="entry name" value="Cytochrome c"/>
    <property type="match status" value="1"/>
</dbReference>